<name>A0A502F214_9PROT</name>
<keyword evidence="6" id="KW-1185">Reference proteome</keyword>
<evidence type="ECO:0000256" key="3">
    <source>
        <dbReference type="ARBA" id="ARBA00022801"/>
    </source>
</evidence>
<dbReference type="Pfam" id="PF01019">
    <property type="entry name" value="G_glu_transpept"/>
    <property type="match status" value="1"/>
</dbReference>
<dbReference type="InterPro" id="IPR029055">
    <property type="entry name" value="Ntn_hydrolases_N"/>
</dbReference>
<gene>
    <name evidence="5" type="ORF">EAH89_27855</name>
</gene>
<evidence type="ECO:0000256" key="2">
    <source>
        <dbReference type="ARBA" id="ARBA00022679"/>
    </source>
</evidence>
<protein>
    <submittedName>
        <fullName evidence="5">Gamma-glutamyltransferase family protein</fullName>
    </submittedName>
</protein>
<dbReference type="PRINTS" id="PR01210">
    <property type="entry name" value="GGTRANSPTASE"/>
</dbReference>
<keyword evidence="4" id="KW-0865">Zymogen</keyword>
<dbReference type="InterPro" id="IPR043138">
    <property type="entry name" value="GGT_lsub"/>
</dbReference>
<evidence type="ECO:0000256" key="1">
    <source>
        <dbReference type="ARBA" id="ARBA00009381"/>
    </source>
</evidence>
<sequence length="531" mass="56007">MIVAPQPEAVEAGAAVLRGGGNALDAVIACALTQGVVDPMMCGLGGLGVLHVLDPARGQHVVLDGLSAAPAACTEGMWADLYEGECPDGFGYIVRGKVNEIGHRAVTTPGILRVLGMAHARFGRAEWAGLFDPAIGFASEGWLVRPHVATMFHLDEKAYGRLPYAAKLGLTEDGRRLYIGADGAPRRLGETIRNPDLAATLRGVARDGAESLYTGELARRVLADMAANDGLLSAADLEGFVPAWREPLSVTYRGFRVALPPPPAGGVVIAEMLRILERFDLVPLGHNAPEYIRVLAEAMKTATRDKDRHIGDPDFVPPPLDRLLSDAYADERAAAIRAGEKVSLPRAGSEAKHTTTVSCVDAEGMVVSLTHTLGLPSGVIPPGTGFMLNGGMNNYDPRPGRAGSIAPGKRRFSTMSPAIVFDGATPVATLGSPGGAWITVAMMQVLVNLIDWGMTMQEAVMAPRFSATSDAVDISNRIPRAVQRAVEAMGYPVRRNPTSYPFAAVHGITMWDGVLEGGADPQRDGYAAGVG</sequence>
<dbReference type="SUPFAM" id="SSF56235">
    <property type="entry name" value="N-terminal nucleophile aminohydrolases (Ntn hydrolases)"/>
    <property type="match status" value="1"/>
</dbReference>
<reference evidence="5 6" key="1">
    <citation type="journal article" date="2019" name="Environ. Microbiol.">
        <title>Species interactions and distinct microbial communities in high Arctic permafrost affected cryosols are associated with the CH4 and CO2 gas fluxes.</title>
        <authorList>
            <person name="Altshuler I."/>
            <person name="Hamel J."/>
            <person name="Turney S."/>
            <person name="Magnuson E."/>
            <person name="Levesque R."/>
            <person name="Greer C."/>
            <person name="Whyte L.G."/>
        </authorList>
    </citation>
    <scope>NUCLEOTIDE SEQUENCE [LARGE SCALE GENOMIC DNA]</scope>
    <source>
        <strain evidence="5 6">S9.3B</strain>
    </source>
</reference>
<dbReference type="Gene3D" id="3.60.20.40">
    <property type="match status" value="1"/>
</dbReference>
<dbReference type="Proteomes" id="UP000317078">
    <property type="component" value="Unassembled WGS sequence"/>
</dbReference>
<evidence type="ECO:0000313" key="5">
    <source>
        <dbReference type="EMBL" id="TPG44208.1"/>
    </source>
</evidence>
<dbReference type="AlphaFoldDB" id="A0A502F214"/>
<evidence type="ECO:0000256" key="4">
    <source>
        <dbReference type="ARBA" id="ARBA00023145"/>
    </source>
</evidence>
<dbReference type="PANTHER" id="PTHR43199">
    <property type="entry name" value="GLUTATHIONE HYDROLASE"/>
    <property type="match status" value="1"/>
</dbReference>
<comment type="caution">
    <text evidence="5">The sequence shown here is derived from an EMBL/GenBank/DDBJ whole genome shotgun (WGS) entry which is preliminary data.</text>
</comment>
<dbReference type="EMBL" id="RCZP01000058">
    <property type="protein sequence ID" value="TPG44208.1"/>
    <property type="molecule type" value="Genomic_DNA"/>
</dbReference>
<accession>A0A502F214</accession>
<evidence type="ECO:0000313" key="6">
    <source>
        <dbReference type="Proteomes" id="UP000317078"/>
    </source>
</evidence>
<dbReference type="PANTHER" id="PTHR43199:SF1">
    <property type="entry name" value="GLUTATHIONE HYDROLASE PROENZYME"/>
    <property type="match status" value="1"/>
</dbReference>
<keyword evidence="2 5" id="KW-0808">Transferase</keyword>
<dbReference type="InterPro" id="IPR043137">
    <property type="entry name" value="GGT_ssub_C"/>
</dbReference>
<dbReference type="GO" id="GO:0016787">
    <property type="term" value="F:hydrolase activity"/>
    <property type="evidence" value="ECO:0007669"/>
    <property type="project" value="UniProtKB-KW"/>
</dbReference>
<dbReference type="Gene3D" id="1.10.246.130">
    <property type="match status" value="1"/>
</dbReference>
<comment type="similarity">
    <text evidence="1">Belongs to the gamma-glutamyltransferase family.</text>
</comment>
<organism evidence="5 6">
    <name type="scientific">Muricoccus nepalensis</name>
    <dbReference type="NCBI Taxonomy" id="1854500"/>
    <lineage>
        <taxon>Bacteria</taxon>
        <taxon>Pseudomonadati</taxon>
        <taxon>Pseudomonadota</taxon>
        <taxon>Alphaproteobacteria</taxon>
        <taxon>Acetobacterales</taxon>
        <taxon>Roseomonadaceae</taxon>
        <taxon>Muricoccus</taxon>
    </lineage>
</organism>
<proteinExistence type="inferred from homology"/>
<dbReference type="OrthoDB" id="9781342at2"/>
<dbReference type="InterPro" id="IPR051792">
    <property type="entry name" value="GGT_bact"/>
</dbReference>
<dbReference type="GO" id="GO:0016740">
    <property type="term" value="F:transferase activity"/>
    <property type="evidence" value="ECO:0007669"/>
    <property type="project" value="UniProtKB-KW"/>
</dbReference>
<keyword evidence="3" id="KW-0378">Hydrolase</keyword>